<evidence type="ECO:0000256" key="4">
    <source>
        <dbReference type="PROSITE-ProRule" id="PRU00175"/>
    </source>
</evidence>
<evidence type="ECO:0000256" key="3">
    <source>
        <dbReference type="ARBA" id="ARBA00022833"/>
    </source>
</evidence>
<dbReference type="Gene3D" id="3.30.40.10">
    <property type="entry name" value="Zinc/RING finger domain, C3HC4 (zinc finger)"/>
    <property type="match status" value="1"/>
</dbReference>
<dbReference type="InterPro" id="IPR027370">
    <property type="entry name" value="Znf-RING_euk"/>
</dbReference>
<keyword evidence="2 4" id="KW-0863">Zinc-finger</keyword>
<dbReference type="Proteomes" id="UP000887574">
    <property type="component" value="Unplaced"/>
</dbReference>
<dbReference type="InterPro" id="IPR013083">
    <property type="entry name" value="Znf_RING/FYVE/PHD"/>
</dbReference>
<dbReference type="GO" id="GO:0008270">
    <property type="term" value="F:zinc ion binding"/>
    <property type="evidence" value="ECO:0007669"/>
    <property type="project" value="UniProtKB-KW"/>
</dbReference>
<evidence type="ECO:0000256" key="2">
    <source>
        <dbReference type="ARBA" id="ARBA00022771"/>
    </source>
</evidence>
<evidence type="ECO:0000259" key="5">
    <source>
        <dbReference type="PROSITE" id="PS50089"/>
    </source>
</evidence>
<dbReference type="InterPro" id="IPR001841">
    <property type="entry name" value="Znf_RING"/>
</dbReference>
<dbReference type="SUPFAM" id="SSF57850">
    <property type="entry name" value="RING/U-box"/>
    <property type="match status" value="1"/>
</dbReference>
<keyword evidence="6" id="KW-1185">Reference proteome</keyword>
<feature type="domain" description="RING-type" evidence="5">
    <location>
        <begin position="16"/>
        <end position="45"/>
    </location>
</feature>
<evidence type="ECO:0000256" key="1">
    <source>
        <dbReference type="ARBA" id="ARBA00022723"/>
    </source>
</evidence>
<sequence>MNSSACSSNKTSAKCCSICFENLDREQMSALVCGHTFHRLCIDGWFKIYKDFSNEGVVVKFAAPKAVLMRMFRNTDFMDVVPPFEIFSTVRQAVQSTNANQRKLPLSHSIVEPKSWLESGKIVEKIPEEAEEEDIQLMLKHDFATETKSKNSQF</sequence>
<reference evidence="7" key="1">
    <citation type="submission" date="2022-11" db="UniProtKB">
        <authorList>
            <consortium name="WormBaseParasite"/>
        </authorList>
    </citation>
    <scope>IDENTIFICATION</scope>
</reference>
<keyword evidence="1" id="KW-0479">Metal-binding</keyword>
<organism evidence="6 7">
    <name type="scientific">Ditylenchus dipsaci</name>
    <dbReference type="NCBI Taxonomy" id="166011"/>
    <lineage>
        <taxon>Eukaryota</taxon>
        <taxon>Metazoa</taxon>
        <taxon>Ecdysozoa</taxon>
        <taxon>Nematoda</taxon>
        <taxon>Chromadorea</taxon>
        <taxon>Rhabditida</taxon>
        <taxon>Tylenchina</taxon>
        <taxon>Tylenchomorpha</taxon>
        <taxon>Sphaerularioidea</taxon>
        <taxon>Anguinidae</taxon>
        <taxon>Anguininae</taxon>
        <taxon>Ditylenchus</taxon>
    </lineage>
</organism>
<dbReference type="AlphaFoldDB" id="A0A915EQ83"/>
<evidence type="ECO:0000313" key="7">
    <source>
        <dbReference type="WBParaSite" id="jg9245"/>
    </source>
</evidence>
<protein>
    <submittedName>
        <fullName evidence="7">RING-type domain-containing protein</fullName>
    </submittedName>
</protein>
<name>A0A915EQ83_9BILA</name>
<keyword evidence="3" id="KW-0862">Zinc</keyword>
<dbReference type="PROSITE" id="PS50089">
    <property type="entry name" value="ZF_RING_2"/>
    <property type="match status" value="1"/>
</dbReference>
<accession>A0A915EQ83</accession>
<evidence type="ECO:0000313" key="6">
    <source>
        <dbReference type="Proteomes" id="UP000887574"/>
    </source>
</evidence>
<proteinExistence type="predicted"/>
<dbReference type="Gene3D" id="3.30.750.24">
    <property type="entry name" value="STAS domain"/>
    <property type="match status" value="1"/>
</dbReference>
<dbReference type="Pfam" id="PF13445">
    <property type="entry name" value="zf-RING_UBOX"/>
    <property type="match status" value="1"/>
</dbReference>
<dbReference type="InterPro" id="IPR036513">
    <property type="entry name" value="STAS_dom_sf"/>
</dbReference>
<dbReference type="WBParaSite" id="jg9245">
    <property type="protein sequence ID" value="jg9245"/>
    <property type="gene ID" value="jg9245"/>
</dbReference>